<dbReference type="PANTHER" id="PTHR46586:SF3">
    <property type="entry name" value="ANKYRIN REPEAT-CONTAINING PROTEIN"/>
    <property type="match status" value="1"/>
</dbReference>
<dbReference type="InterPro" id="IPR036047">
    <property type="entry name" value="F-box-like_dom_sf"/>
</dbReference>
<protein>
    <recommendedName>
        <fullName evidence="3">Ankyrin repeat domain containing protein</fullName>
    </recommendedName>
</protein>
<evidence type="ECO:0008006" key="3">
    <source>
        <dbReference type="Google" id="ProtNLM"/>
    </source>
</evidence>
<evidence type="ECO:0000313" key="1">
    <source>
        <dbReference type="EMBL" id="QBZ81346.1"/>
    </source>
</evidence>
<gene>
    <name evidence="1" type="ORF">pclt_cds_760</name>
</gene>
<dbReference type="InterPro" id="IPR052050">
    <property type="entry name" value="SecEffector_AnkRepeat"/>
</dbReference>
<dbReference type="Gene3D" id="1.20.1280.50">
    <property type="match status" value="1"/>
</dbReference>
<evidence type="ECO:0000313" key="2">
    <source>
        <dbReference type="Proteomes" id="UP001237152"/>
    </source>
</evidence>
<proteinExistence type="predicted"/>
<name>A0A4D6EHQ2_9VIRU</name>
<organism evidence="1 2">
    <name type="scientific">Pandoravirus celtis</name>
    <dbReference type="NCBI Taxonomy" id="2568002"/>
    <lineage>
        <taxon>Viruses</taxon>
        <taxon>Pandoravirus</taxon>
    </lineage>
</organism>
<dbReference type="SUPFAM" id="SSF140860">
    <property type="entry name" value="Pseudo ankyrin repeat-like"/>
    <property type="match status" value="1"/>
</dbReference>
<dbReference type="PANTHER" id="PTHR46586">
    <property type="entry name" value="ANKYRIN REPEAT-CONTAINING PROTEIN"/>
    <property type="match status" value="1"/>
</dbReference>
<dbReference type="Gene3D" id="1.25.40.20">
    <property type="entry name" value="Ankyrin repeat-containing domain"/>
    <property type="match status" value="1"/>
</dbReference>
<reference evidence="1" key="1">
    <citation type="journal article" date="2019" name="Front. Microbiol.">
        <title>Pandoravirus Celtis Illustrates the Microevolution Processes at Work in the Giant Pandoraviridae Genomes.</title>
        <authorList>
            <person name="Legendre M."/>
            <person name="Alempic J.M."/>
            <person name="Philippe N."/>
            <person name="Lartigue A."/>
            <person name="Jeudy S."/>
            <person name="Poirot O."/>
            <person name="Ta N.T."/>
            <person name="Nin S."/>
            <person name="Coute Y."/>
            <person name="Abergel C."/>
            <person name="Claverie J.M."/>
        </authorList>
    </citation>
    <scope>NUCLEOTIDE SEQUENCE</scope>
</reference>
<dbReference type="EMBL" id="MK174290">
    <property type="protein sequence ID" value="QBZ81346.1"/>
    <property type="molecule type" value="Genomic_DNA"/>
</dbReference>
<dbReference type="InterPro" id="IPR036770">
    <property type="entry name" value="Ankyrin_rpt-contain_sf"/>
</dbReference>
<dbReference type="Proteomes" id="UP001237152">
    <property type="component" value="Segment"/>
</dbReference>
<dbReference type="SUPFAM" id="SSF81383">
    <property type="entry name" value="F-box domain"/>
    <property type="match status" value="1"/>
</dbReference>
<dbReference type="SUPFAM" id="SSF48403">
    <property type="entry name" value="Ankyrin repeat"/>
    <property type="match status" value="1"/>
</dbReference>
<accession>A0A4D6EHQ2</accession>
<sequence length="414" mass="45165">MATTTFEALPEELVVRILAAVPCLPRVRDCTLVCSTWRRLVGDKAAMGGNPCVGKWHVCGVKLMCRQLGAPYKYTVTLTDQASAVGHVACLEYAQTRGHEPIRFACLLAASRGRTGVLDWLVARGRPDEYADDLRTPALSDAAIRSGSIECLERVLSLGAVLSQATACETAAAAGHLSMLAHLHAKGCAWTDDVCRQATVCGSIDCLVYAHQSGLSLGLCDVRHAIQRHRNDVVMYLWANGREPTAECMDTAAKHDNLGCFAYAHVAGISLMRATGRRWSSPTASISYDMRAPTGGRPRPHVWSRRRAPASGKWSAASSIMAIASRMSTCLWRLPDHVRLEQWDTCLTSDVQSVSASVGSHTQGDVEMLRYAHRHGCPWDMTKCRSWAGLLKKIRAVGRCSSTSTNTGMRRRPM</sequence>